<dbReference type="SMART" id="SM00504">
    <property type="entry name" value="Ubox"/>
    <property type="match status" value="1"/>
</dbReference>
<evidence type="ECO:0000256" key="8">
    <source>
        <dbReference type="ARBA" id="ARBA00023110"/>
    </source>
</evidence>
<evidence type="ECO:0000256" key="6">
    <source>
        <dbReference type="ARBA" id="ARBA00022786"/>
    </source>
</evidence>
<dbReference type="InterPro" id="IPR003613">
    <property type="entry name" value="Ubox_domain"/>
</dbReference>
<dbReference type="PANTHER" id="PTHR46803:SF2">
    <property type="entry name" value="E3 UBIQUITIN-PROTEIN LIGASE CHIP"/>
    <property type="match status" value="1"/>
</dbReference>
<evidence type="ECO:0000256" key="10">
    <source>
        <dbReference type="ARBA" id="ARBA00044543"/>
    </source>
</evidence>
<evidence type="ECO:0000256" key="9">
    <source>
        <dbReference type="ARBA" id="ARBA00044534"/>
    </source>
</evidence>
<evidence type="ECO:0000256" key="3">
    <source>
        <dbReference type="ARBA" id="ARBA00013194"/>
    </source>
</evidence>
<organism evidence="12 13">
    <name type="scientific">Glarea lozoyensis (strain ATCC 20868 / MF5171)</name>
    <dbReference type="NCBI Taxonomy" id="1116229"/>
    <lineage>
        <taxon>Eukaryota</taxon>
        <taxon>Fungi</taxon>
        <taxon>Dikarya</taxon>
        <taxon>Ascomycota</taxon>
        <taxon>Pezizomycotina</taxon>
        <taxon>Leotiomycetes</taxon>
        <taxon>Helotiales</taxon>
        <taxon>Helotiaceae</taxon>
        <taxon>Glarea</taxon>
    </lineage>
</organism>
<keyword evidence="6" id="KW-0833">Ubl conjugation pathway</keyword>
<dbReference type="InterPro" id="IPR019734">
    <property type="entry name" value="TPR_rpt"/>
</dbReference>
<dbReference type="EC" id="5.2.1.8" evidence="3"/>
<accession>S3CZH6</accession>
<dbReference type="EC" id="2.3.2.27" evidence="2"/>
<dbReference type="GO" id="GO:0005737">
    <property type="term" value="C:cytoplasm"/>
    <property type="evidence" value="ECO:0007669"/>
    <property type="project" value="TreeGrafter"/>
</dbReference>
<dbReference type="Gene3D" id="1.25.40.10">
    <property type="entry name" value="Tetratricopeptide repeat domain"/>
    <property type="match status" value="1"/>
</dbReference>
<dbReference type="GO" id="GO:0051087">
    <property type="term" value="F:protein-folding chaperone binding"/>
    <property type="evidence" value="ECO:0007669"/>
    <property type="project" value="TreeGrafter"/>
</dbReference>
<dbReference type="PANTHER" id="PTHR46803">
    <property type="entry name" value="E3 UBIQUITIN-PROTEIN LIGASE CHIP"/>
    <property type="match status" value="1"/>
</dbReference>
<dbReference type="HOGENOM" id="CLU_056455_1_1_1"/>
<dbReference type="GO" id="GO:0003755">
    <property type="term" value="F:peptidyl-prolyl cis-trans isomerase activity"/>
    <property type="evidence" value="ECO:0007669"/>
    <property type="project" value="UniProtKB-KW"/>
</dbReference>
<dbReference type="InterPro" id="IPR011990">
    <property type="entry name" value="TPR-like_helical_dom_sf"/>
</dbReference>
<name>S3CZH6_GLAL2</name>
<evidence type="ECO:0000256" key="5">
    <source>
        <dbReference type="ARBA" id="ARBA00022737"/>
    </source>
</evidence>
<keyword evidence="13" id="KW-1185">Reference proteome</keyword>
<dbReference type="AlphaFoldDB" id="S3CZH6"/>
<dbReference type="SUPFAM" id="SSF57850">
    <property type="entry name" value="RING/U-box"/>
    <property type="match status" value="1"/>
</dbReference>
<dbReference type="PROSITE" id="PS51698">
    <property type="entry name" value="U_BOX"/>
    <property type="match status" value="1"/>
</dbReference>
<keyword evidence="8" id="KW-0697">Rotamase</keyword>
<evidence type="ECO:0000256" key="7">
    <source>
        <dbReference type="ARBA" id="ARBA00022803"/>
    </source>
</evidence>
<evidence type="ECO:0000313" key="13">
    <source>
        <dbReference type="Proteomes" id="UP000016922"/>
    </source>
</evidence>
<evidence type="ECO:0000256" key="1">
    <source>
        <dbReference type="ARBA" id="ARBA00000900"/>
    </source>
</evidence>
<evidence type="ECO:0000256" key="4">
    <source>
        <dbReference type="ARBA" id="ARBA00022679"/>
    </source>
</evidence>
<evidence type="ECO:0000313" key="12">
    <source>
        <dbReference type="EMBL" id="EPE31030.1"/>
    </source>
</evidence>
<dbReference type="OMA" id="WAGVEHD"/>
<dbReference type="Proteomes" id="UP000016922">
    <property type="component" value="Unassembled WGS sequence"/>
</dbReference>
<dbReference type="RefSeq" id="XP_008082441.1">
    <property type="nucleotide sequence ID" value="XM_008084250.1"/>
</dbReference>
<keyword evidence="7" id="KW-0802">TPR repeat</keyword>
<keyword evidence="5" id="KW-0677">Repeat</keyword>
<dbReference type="GO" id="GO:0061630">
    <property type="term" value="F:ubiquitin protein ligase activity"/>
    <property type="evidence" value="ECO:0007669"/>
    <property type="project" value="UniProtKB-EC"/>
</dbReference>
<dbReference type="GO" id="GO:0071218">
    <property type="term" value="P:cellular response to misfolded protein"/>
    <property type="evidence" value="ECO:0007669"/>
    <property type="project" value="TreeGrafter"/>
</dbReference>
<dbReference type="GO" id="GO:0045862">
    <property type="term" value="P:positive regulation of proteolysis"/>
    <property type="evidence" value="ECO:0007669"/>
    <property type="project" value="TreeGrafter"/>
</dbReference>
<reference evidence="12 13" key="1">
    <citation type="journal article" date="2013" name="BMC Genomics">
        <title>Genomics-driven discovery of the pneumocandin biosynthetic gene cluster in the fungus Glarea lozoyensis.</title>
        <authorList>
            <person name="Chen L."/>
            <person name="Yue Q."/>
            <person name="Zhang X."/>
            <person name="Xiang M."/>
            <person name="Wang C."/>
            <person name="Li S."/>
            <person name="Che Y."/>
            <person name="Ortiz-Lopez F.J."/>
            <person name="Bills G.F."/>
            <person name="Liu X."/>
            <person name="An Z."/>
        </authorList>
    </citation>
    <scope>NUCLEOTIDE SEQUENCE [LARGE SCALE GENOMIC DNA]</scope>
    <source>
        <strain evidence="13">ATCC 20868 / MF5171</strain>
    </source>
</reference>
<dbReference type="EMBL" id="KE145363">
    <property type="protein sequence ID" value="EPE31030.1"/>
    <property type="molecule type" value="Genomic_DNA"/>
</dbReference>
<dbReference type="GO" id="GO:0043161">
    <property type="term" value="P:proteasome-mediated ubiquitin-dependent protein catabolic process"/>
    <property type="evidence" value="ECO:0007669"/>
    <property type="project" value="TreeGrafter"/>
</dbReference>
<dbReference type="Gene3D" id="3.30.40.10">
    <property type="entry name" value="Zinc/RING finger domain, C3HC4 (zinc finger)"/>
    <property type="match status" value="1"/>
</dbReference>
<dbReference type="STRING" id="1116229.S3CZH6"/>
<evidence type="ECO:0000256" key="2">
    <source>
        <dbReference type="ARBA" id="ARBA00012483"/>
    </source>
</evidence>
<comment type="catalytic activity">
    <reaction evidence="1">
        <text>S-ubiquitinyl-[E2 ubiquitin-conjugating enzyme]-L-cysteine + [acceptor protein]-L-lysine = [E2 ubiquitin-conjugating enzyme]-L-cysteine + N(6)-ubiquitinyl-[acceptor protein]-L-lysine.</text>
        <dbReference type="EC" id="2.3.2.27"/>
    </reaction>
</comment>
<dbReference type="GeneID" id="19463052"/>
<sequence>MAKDQPPDTDKAMEFKEKGNKCFEKQDYRGAEAYYTTAINHDPKNPLLFTNRAMALLKMSLWDQVITDSLHAISLLPTNMKAYYYLAQAQIALHQSESALTHALKAHRLCVQEIQKTGKIGASLGVITELVLRCKKEDWERREKERSRRRGGFREEIMGLLEKERDRVLAEAQEGGERADLKREFEDKIEDLRELFASSDLAHDPRQRKSVPDYFVDDITFAVMVDPVVTKTGNSYERASIMEHLKRSHTDPLTREPLTMEDLRPNLALRAACEEYLHDNGWAVDW</sequence>
<protein>
    <recommendedName>
        <fullName evidence="9">E3 ubiquitin-protein ligase CHIP</fullName>
        <ecNumber evidence="2">2.3.2.27</ecNumber>
        <ecNumber evidence="3">5.2.1.8</ecNumber>
    </recommendedName>
    <alternativeName>
        <fullName evidence="10">RING-type E3 ubiquitin transferase CHIP</fullName>
    </alternativeName>
</protein>
<dbReference type="eggNOG" id="KOG4642">
    <property type="taxonomic scope" value="Eukaryota"/>
</dbReference>
<dbReference type="SMART" id="SM00028">
    <property type="entry name" value="TPR"/>
    <property type="match status" value="3"/>
</dbReference>
<dbReference type="CDD" id="cd16654">
    <property type="entry name" value="RING-Ubox_CHIP"/>
    <property type="match status" value="1"/>
</dbReference>
<dbReference type="GO" id="GO:0000209">
    <property type="term" value="P:protein polyubiquitination"/>
    <property type="evidence" value="ECO:0007669"/>
    <property type="project" value="TreeGrafter"/>
</dbReference>
<dbReference type="KEGG" id="glz:GLAREA_03997"/>
<gene>
    <name evidence="12" type="ORF">GLAREA_03997</name>
</gene>
<dbReference type="InterPro" id="IPR013083">
    <property type="entry name" value="Znf_RING/FYVE/PHD"/>
</dbReference>
<feature type="domain" description="U-box" evidence="11">
    <location>
        <begin position="210"/>
        <end position="283"/>
    </location>
</feature>
<dbReference type="InterPro" id="IPR045202">
    <property type="entry name" value="CHIP_RING-Ubox"/>
</dbReference>
<proteinExistence type="predicted"/>
<dbReference type="SUPFAM" id="SSF48452">
    <property type="entry name" value="TPR-like"/>
    <property type="match status" value="1"/>
</dbReference>
<dbReference type="OrthoDB" id="629492at2759"/>
<keyword evidence="8" id="KW-0413">Isomerase</keyword>
<dbReference type="GO" id="GO:0006515">
    <property type="term" value="P:protein quality control for misfolded or incompletely synthesized proteins"/>
    <property type="evidence" value="ECO:0007669"/>
    <property type="project" value="TreeGrafter"/>
</dbReference>
<keyword evidence="4" id="KW-0808">Transferase</keyword>
<dbReference type="Pfam" id="PF04564">
    <property type="entry name" value="U-box"/>
    <property type="match status" value="1"/>
</dbReference>
<evidence type="ECO:0000259" key="11">
    <source>
        <dbReference type="PROSITE" id="PS51698"/>
    </source>
</evidence>